<dbReference type="InterPro" id="IPR036178">
    <property type="entry name" value="Formintransfe-cycloase-like_sf"/>
</dbReference>
<dbReference type="EMBL" id="FOGJ01000038">
    <property type="protein sequence ID" value="SES39438.1"/>
    <property type="molecule type" value="Genomic_DNA"/>
</dbReference>
<evidence type="ECO:0000259" key="2">
    <source>
        <dbReference type="Pfam" id="PF04961"/>
    </source>
</evidence>
<feature type="transmembrane region" description="Helical" evidence="1">
    <location>
        <begin position="29"/>
        <end position="49"/>
    </location>
</feature>
<protein>
    <submittedName>
        <fullName evidence="3">Formiminotetrahydrofolate cyclodeaminase</fullName>
    </submittedName>
</protein>
<gene>
    <name evidence="3" type="ORF">SAMN04487884_13817</name>
</gene>
<dbReference type="GO" id="GO:0003824">
    <property type="term" value="F:catalytic activity"/>
    <property type="evidence" value="ECO:0007669"/>
    <property type="project" value="InterPro"/>
</dbReference>
<dbReference type="eggNOG" id="COG3404">
    <property type="taxonomic scope" value="Bacteria"/>
</dbReference>
<feature type="domain" description="Cyclodeaminase/cyclohydrolase" evidence="2">
    <location>
        <begin position="9"/>
        <end position="185"/>
    </location>
</feature>
<dbReference type="Gene3D" id="1.20.120.680">
    <property type="entry name" value="Formiminotetrahydrofolate cyclodeaminase monomer, up-and-down helical bundle"/>
    <property type="match status" value="1"/>
</dbReference>
<organism evidence="3 4">
    <name type="scientific">Butyrivibrio fibrisolvens</name>
    <dbReference type="NCBI Taxonomy" id="831"/>
    <lineage>
        <taxon>Bacteria</taxon>
        <taxon>Bacillati</taxon>
        <taxon>Bacillota</taxon>
        <taxon>Clostridia</taxon>
        <taxon>Lachnospirales</taxon>
        <taxon>Lachnospiraceae</taxon>
        <taxon>Butyrivibrio</taxon>
    </lineage>
</organism>
<evidence type="ECO:0000256" key="1">
    <source>
        <dbReference type="SAM" id="Phobius"/>
    </source>
</evidence>
<accession>A0A1H9WZR8</accession>
<dbReference type="InterPro" id="IPR007044">
    <property type="entry name" value="Cyclodeamin/CycHdrlase"/>
</dbReference>
<keyword evidence="1" id="KW-0812">Transmembrane</keyword>
<dbReference type="OrthoDB" id="7959174at2"/>
<reference evidence="3 4" key="1">
    <citation type="submission" date="2016-10" db="EMBL/GenBank/DDBJ databases">
        <authorList>
            <person name="de Groot N.N."/>
        </authorList>
    </citation>
    <scope>NUCLEOTIDE SEQUENCE [LARGE SCALE GENOMIC DNA]</scope>
    <source>
        <strain evidence="3 4">AR40</strain>
    </source>
</reference>
<keyword evidence="1" id="KW-0472">Membrane</keyword>
<proteinExistence type="predicted"/>
<evidence type="ECO:0000313" key="3">
    <source>
        <dbReference type="EMBL" id="SES39438.1"/>
    </source>
</evidence>
<dbReference type="Pfam" id="PF04961">
    <property type="entry name" value="FTCD_C"/>
    <property type="match status" value="1"/>
</dbReference>
<sequence length="208" mass="22962">MDSRITDYSCNEFARQLSDKVSVPGGGGAAALVGALSMALCSMAGNFTVGKKKYAQYEDELKAILKEADDIRVALLDLVEEDAKMFEPLSKAYSIPKDDPDRNEKLQKATLDALVPPMEMMRMIKRVIELLERMEKIGSVIMVSDVGCGATLAEAALKSASLNVFINTRSLTDKDKALEFESEADAILKEYSQRAAIVFENVDRRLRQ</sequence>
<dbReference type="Proteomes" id="UP000182584">
    <property type="component" value="Unassembled WGS sequence"/>
</dbReference>
<dbReference type="AlphaFoldDB" id="A0A1H9WZR8"/>
<name>A0A1H9WZR8_BUTFI</name>
<keyword evidence="1" id="KW-1133">Transmembrane helix</keyword>
<evidence type="ECO:0000313" key="4">
    <source>
        <dbReference type="Proteomes" id="UP000182584"/>
    </source>
</evidence>
<dbReference type="SUPFAM" id="SSF101262">
    <property type="entry name" value="Methenyltetrahydrofolate cyclohydrolase-like"/>
    <property type="match status" value="1"/>
</dbReference>
<dbReference type="RefSeq" id="WP_074758763.1">
    <property type="nucleotide sequence ID" value="NZ_FOGJ01000038.1"/>
</dbReference>